<dbReference type="Gramene" id="KZN05434">
    <property type="protein sequence ID" value="KZN05434"/>
    <property type="gene ID" value="DCAR_006271"/>
</dbReference>
<organism evidence="5">
    <name type="scientific">Daucus carota subsp. sativus</name>
    <name type="common">Carrot</name>
    <dbReference type="NCBI Taxonomy" id="79200"/>
    <lineage>
        <taxon>Eukaryota</taxon>
        <taxon>Viridiplantae</taxon>
        <taxon>Streptophyta</taxon>
        <taxon>Embryophyta</taxon>
        <taxon>Tracheophyta</taxon>
        <taxon>Spermatophyta</taxon>
        <taxon>Magnoliopsida</taxon>
        <taxon>eudicotyledons</taxon>
        <taxon>Gunneridae</taxon>
        <taxon>Pentapetalae</taxon>
        <taxon>asterids</taxon>
        <taxon>campanulids</taxon>
        <taxon>Apiales</taxon>
        <taxon>Apiaceae</taxon>
        <taxon>Apioideae</taxon>
        <taxon>Scandiceae</taxon>
        <taxon>Daucinae</taxon>
        <taxon>Daucus</taxon>
        <taxon>Daucus sect. Daucus</taxon>
    </lineage>
</organism>
<feature type="transmembrane region" description="Helical" evidence="4">
    <location>
        <begin position="159"/>
        <end position="179"/>
    </location>
</feature>
<comment type="subcellular location">
    <subcellularLocation>
        <location evidence="1">Membrane</location>
        <topology evidence="1">Multi-pass membrane protein</topology>
    </subcellularLocation>
</comment>
<proteinExistence type="inferred from homology"/>
<dbReference type="PANTHER" id="PTHR31618:SF1">
    <property type="entry name" value="EF-HAND DOMAIN-CONTAINING PROTEIN"/>
    <property type="match status" value="1"/>
</dbReference>
<dbReference type="OrthoDB" id="544685at2759"/>
<evidence type="ECO:0000313" key="6">
    <source>
        <dbReference type="EMBL" id="WOG87839.1"/>
    </source>
</evidence>
<evidence type="ECO:0000256" key="3">
    <source>
        <dbReference type="SAM" id="MobiDB-lite"/>
    </source>
</evidence>
<feature type="compositionally biased region" description="Polar residues" evidence="3">
    <location>
        <begin position="13"/>
        <end position="46"/>
    </location>
</feature>
<dbReference type="EMBL" id="CP093344">
    <property type="protein sequence ID" value="WOG87839.1"/>
    <property type="molecule type" value="Genomic_DNA"/>
</dbReference>
<evidence type="ECO:0008006" key="8">
    <source>
        <dbReference type="Google" id="ProtNLM"/>
    </source>
</evidence>
<evidence type="ECO:0000256" key="4">
    <source>
        <dbReference type="SAM" id="Phobius"/>
    </source>
</evidence>
<dbReference type="GO" id="GO:0005886">
    <property type="term" value="C:plasma membrane"/>
    <property type="evidence" value="ECO:0007669"/>
    <property type="project" value="TreeGrafter"/>
</dbReference>
<sequence length="313" mass="35425">MAAKQAEVVVKISGQSSPEADQTAKLSGQSPANTTGEDGSCEITNDTDFEIHTESPTSQPSPLSRIVESPTSENLRRRSGRAGGNGNGSGTSSDEVVTCNSNSSFRRKSSLLRMKAKSRLMDPPGMDERSVKSDELDEDDPFPEYDIPEKYKTMKLGKWTVLQCFILILIVAALVFSLFKKWRLFGLQLWKWYVVVVLICGRLVSGWGIRVVMFLVEKNFMLRKRVLYFVYGLRKGVQNCIWLALILIALQLIFDKTVERVTNWKILPHVTRIWVCLLVGILVWLVKTFLVKVFASAFHVSTYFDRIQESLFD</sequence>
<keyword evidence="7" id="KW-1185">Reference proteome</keyword>
<comment type="similarity">
    <text evidence="2">Belongs to the MscS (TC 1.A.23) family.</text>
</comment>
<reference evidence="6" key="2">
    <citation type="submission" date="2022-03" db="EMBL/GenBank/DDBJ databases">
        <title>Draft title - Genomic analysis of global carrot germplasm unveils the trajectory of domestication and the origin of high carotenoid orange carrot.</title>
        <authorList>
            <person name="Iorizzo M."/>
            <person name="Ellison S."/>
            <person name="Senalik D."/>
            <person name="Macko-Podgorni A."/>
            <person name="Grzebelus D."/>
            <person name="Bostan H."/>
            <person name="Rolling W."/>
            <person name="Curaba J."/>
            <person name="Simon P."/>
        </authorList>
    </citation>
    <scope>NUCLEOTIDE SEQUENCE</scope>
    <source>
        <tissue evidence="6">Leaf</tissue>
    </source>
</reference>
<feature type="transmembrane region" description="Helical" evidence="4">
    <location>
        <begin position="191"/>
        <end position="216"/>
    </location>
</feature>
<keyword evidence="4" id="KW-0472">Membrane</keyword>
<dbReference type="STRING" id="79200.A0A166DMK0"/>
<dbReference type="GO" id="GO:0006820">
    <property type="term" value="P:monoatomic anion transport"/>
    <property type="evidence" value="ECO:0007669"/>
    <property type="project" value="TreeGrafter"/>
</dbReference>
<feature type="transmembrane region" description="Helical" evidence="4">
    <location>
        <begin position="266"/>
        <end position="286"/>
    </location>
</feature>
<reference evidence="5" key="1">
    <citation type="journal article" date="2016" name="Nat. Genet.">
        <title>A high-quality carrot genome assembly provides new insights into carotenoid accumulation and asterid genome evolution.</title>
        <authorList>
            <person name="Iorizzo M."/>
            <person name="Ellison S."/>
            <person name="Senalik D."/>
            <person name="Zeng P."/>
            <person name="Satapoomin P."/>
            <person name="Huang J."/>
            <person name="Bowman M."/>
            <person name="Iovene M."/>
            <person name="Sanseverino W."/>
            <person name="Cavagnaro P."/>
            <person name="Yildiz M."/>
            <person name="Macko-Podgorni A."/>
            <person name="Moranska E."/>
            <person name="Grzebelus E."/>
            <person name="Grzebelus D."/>
            <person name="Ashrafi H."/>
            <person name="Zheng Z."/>
            <person name="Cheng S."/>
            <person name="Spooner D."/>
            <person name="Van Deynze A."/>
            <person name="Simon P."/>
        </authorList>
    </citation>
    <scope>NUCLEOTIDE SEQUENCE [LARGE SCALE GENOMIC DNA]</scope>
    <source>
        <tissue evidence="5">Leaf</tissue>
    </source>
</reference>
<dbReference type="AlphaFoldDB" id="A0A166DMK0"/>
<evidence type="ECO:0000313" key="5">
    <source>
        <dbReference type="EMBL" id="KZN05434.1"/>
    </source>
</evidence>
<gene>
    <name evidence="5" type="ORF">DCAR_006271</name>
    <name evidence="6" type="ORF">DCAR_0207071</name>
</gene>
<feature type="region of interest" description="Disordered" evidence="3">
    <location>
        <begin position="1"/>
        <end position="101"/>
    </location>
</feature>
<dbReference type="InterPro" id="IPR016688">
    <property type="entry name" value="MscS-like_plants/fungi"/>
</dbReference>
<dbReference type="Proteomes" id="UP000077755">
    <property type="component" value="Chromosome 2"/>
</dbReference>
<keyword evidence="4" id="KW-1133">Transmembrane helix</keyword>
<evidence type="ECO:0000256" key="2">
    <source>
        <dbReference type="ARBA" id="ARBA00008017"/>
    </source>
</evidence>
<dbReference type="PANTHER" id="PTHR31618">
    <property type="entry name" value="MECHANOSENSITIVE ION CHANNEL PROTEIN 5"/>
    <property type="match status" value="1"/>
</dbReference>
<name>A0A166DMK0_DAUCS</name>
<evidence type="ECO:0000313" key="7">
    <source>
        <dbReference type="Proteomes" id="UP000077755"/>
    </source>
</evidence>
<dbReference type="KEGG" id="dcr:108207539"/>
<evidence type="ECO:0000256" key="1">
    <source>
        <dbReference type="ARBA" id="ARBA00004141"/>
    </source>
</evidence>
<dbReference type="EMBL" id="LNRQ01000002">
    <property type="protein sequence ID" value="KZN05434.1"/>
    <property type="molecule type" value="Genomic_DNA"/>
</dbReference>
<feature type="transmembrane region" description="Helical" evidence="4">
    <location>
        <begin position="236"/>
        <end position="254"/>
    </location>
</feature>
<accession>A0A166DMK0</accession>
<dbReference type="GO" id="GO:0008381">
    <property type="term" value="F:mechanosensitive monoatomic ion channel activity"/>
    <property type="evidence" value="ECO:0007669"/>
    <property type="project" value="TreeGrafter"/>
</dbReference>
<keyword evidence="4" id="KW-0812">Transmembrane</keyword>
<protein>
    <recommendedName>
        <fullName evidence="8">Mechanosensitive ion channel protein</fullName>
    </recommendedName>
</protein>